<evidence type="ECO:0000313" key="4">
    <source>
        <dbReference type="Proteomes" id="UP001217500"/>
    </source>
</evidence>
<accession>A0AAF0BMS9</accession>
<dbReference type="RefSeq" id="WP_289504669.1">
    <property type="nucleotide sequence ID" value="NZ_CP116805.1"/>
</dbReference>
<feature type="transmembrane region" description="Helical" evidence="2">
    <location>
        <begin position="12"/>
        <end position="30"/>
    </location>
</feature>
<gene>
    <name evidence="3" type="ORF">PH603_04060</name>
</gene>
<keyword evidence="4" id="KW-1185">Reference proteome</keyword>
<evidence type="ECO:0000256" key="2">
    <source>
        <dbReference type="SAM" id="Phobius"/>
    </source>
</evidence>
<dbReference type="Proteomes" id="UP001217500">
    <property type="component" value="Chromosome"/>
</dbReference>
<dbReference type="KEGG" id="gso:PH603_04060"/>
<evidence type="ECO:0000256" key="1">
    <source>
        <dbReference type="SAM" id="MobiDB-lite"/>
    </source>
</evidence>
<name>A0AAF0BMS9_9PROT</name>
<evidence type="ECO:0000313" key="3">
    <source>
        <dbReference type="EMBL" id="WCL54931.1"/>
    </source>
</evidence>
<feature type="transmembrane region" description="Helical" evidence="2">
    <location>
        <begin position="50"/>
        <end position="67"/>
    </location>
</feature>
<dbReference type="AlphaFoldDB" id="A0AAF0BMS9"/>
<organism evidence="3 4">
    <name type="scientific">Gimibacter soli</name>
    <dbReference type="NCBI Taxonomy" id="3024400"/>
    <lineage>
        <taxon>Bacteria</taxon>
        <taxon>Pseudomonadati</taxon>
        <taxon>Pseudomonadota</taxon>
        <taxon>Alphaproteobacteria</taxon>
        <taxon>Kordiimonadales</taxon>
        <taxon>Temperatibacteraceae</taxon>
        <taxon>Gimibacter</taxon>
    </lineage>
</organism>
<protein>
    <submittedName>
        <fullName evidence="3">Uncharacterized protein</fullName>
    </submittedName>
</protein>
<keyword evidence="2" id="KW-1133">Transmembrane helix</keyword>
<keyword evidence="2" id="KW-0472">Membrane</keyword>
<reference evidence="3" key="1">
    <citation type="submission" date="2023-01" db="EMBL/GenBank/DDBJ databases">
        <title>The genome sequence of Kordiimonadaceae bacterium 6D33.</title>
        <authorList>
            <person name="Liu Y."/>
        </authorList>
    </citation>
    <scope>NUCLEOTIDE SEQUENCE</scope>
    <source>
        <strain evidence="3">6D33</strain>
    </source>
</reference>
<feature type="region of interest" description="Disordered" evidence="1">
    <location>
        <begin position="214"/>
        <end position="244"/>
    </location>
</feature>
<sequence length="244" mass="28490">MDNEPLGRRPLDISFYIGIALIIGHWIGAVGFQWPWQSWDADKLGSLSDWAQVLATVLLAIYAARLADLRLNRKSRMEQNERKIDLACRLSDELYSMSRSARLHRDPDKLLNELNRCANDIRKHYPIYRQISSESDELFNHKMRKNIEKLFRIINHNRINHWFLTAPPNERGLMWPVLPDPIEPAITEVEQNYRDLMDAIFKLAHDFDCFADHGRPRRSPNEVSEEIARLTTAVDQEPPAPRAR</sequence>
<keyword evidence="2" id="KW-0812">Transmembrane</keyword>
<dbReference type="EMBL" id="CP116805">
    <property type="protein sequence ID" value="WCL54931.1"/>
    <property type="molecule type" value="Genomic_DNA"/>
</dbReference>
<proteinExistence type="predicted"/>